<evidence type="ECO:0000259" key="3">
    <source>
        <dbReference type="SMART" id="SM00912"/>
    </source>
</evidence>
<dbReference type="AlphaFoldDB" id="A0A8J7C762"/>
<feature type="signal peptide" evidence="2">
    <location>
        <begin position="1"/>
        <end position="24"/>
    </location>
</feature>
<accession>A0A8J7C762</accession>
<keyword evidence="5" id="KW-1185">Reference proteome</keyword>
<feature type="chain" id="PRO_5035171907" evidence="2">
    <location>
        <begin position="25"/>
        <end position="893"/>
    </location>
</feature>
<dbReference type="Gene3D" id="2.160.20.10">
    <property type="entry name" value="Single-stranded right-handed beta-helix, Pectin lyase-like"/>
    <property type="match status" value="2"/>
</dbReference>
<dbReference type="InterPro" id="IPR008638">
    <property type="entry name" value="FhaB/CdiA-like_TPS"/>
</dbReference>
<evidence type="ECO:0000313" key="5">
    <source>
        <dbReference type="Proteomes" id="UP000629098"/>
    </source>
</evidence>
<dbReference type="RefSeq" id="WP_190827807.1">
    <property type="nucleotide sequence ID" value="NZ_CAWPPI010000046.1"/>
</dbReference>
<dbReference type="Proteomes" id="UP000629098">
    <property type="component" value="Unassembled WGS sequence"/>
</dbReference>
<dbReference type="SUPFAM" id="SSF51126">
    <property type="entry name" value="Pectin lyase-like"/>
    <property type="match status" value="3"/>
</dbReference>
<evidence type="ECO:0000313" key="4">
    <source>
        <dbReference type="EMBL" id="MBD2772786.1"/>
    </source>
</evidence>
<dbReference type="SMART" id="SM00912">
    <property type="entry name" value="Haemagg_act"/>
    <property type="match status" value="1"/>
</dbReference>
<organism evidence="4 5">
    <name type="scientific">Iningainema tapete BLCC-T55</name>
    <dbReference type="NCBI Taxonomy" id="2748662"/>
    <lineage>
        <taxon>Bacteria</taxon>
        <taxon>Bacillati</taxon>
        <taxon>Cyanobacteriota</taxon>
        <taxon>Cyanophyceae</taxon>
        <taxon>Nostocales</taxon>
        <taxon>Scytonemataceae</taxon>
        <taxon>Iningainema tapete</taxon>
    </lineage>
</organism>
<sequence length="893" mass="92106">MSILRRTRWIWVLGILISSFSVYANFAHAQIREDGTLPNNSSVTLEGNIFNITGGTTAGSNLFHSFSEFSVPNNSIAWFQNATNIQNIISRVTGGSISNIDGTILTNGTANLFLINPRGIVFGQNASLNVDGSFIASTASSLQFADGSQFSTNTAQSTPLLTISAPIGLQFGENPGSIQNQSQTKVRIDNRDFTIGLLGTPGKTLALVGGDITLTGGNLTAPGGRIELGSVGSNSLVNLSPITQGWSLGYEGVQNFQDITLSQAQVTTSSPDGSGDIQVQGRNLTLTDGSRIITSALGSKPVGNLTVNASDSVSLTQRENFSLSGLITEALGSGNGGNLTIKTGNLIVQDGAFVRTGNEQNSTGAAGNLTVEAPFIQLTGTSPLLTLPNQITQLPSQLSTVAFGLGSAGDLTIKTNQLIVQDGGAISTAVVPPLRTSVNRPNPTTGGTLTVEAPNGSVELSGTSKDGGIPSILISGNSAGGNGGDLTINTGRLSVTDGAVILTSAFPQGQAGNLTVNASESVTLSGVASLPLNVDILEALIRVPRNFLPEIFTVIQDRSVSSLVSGTRSTQPSANIKITTPSLIVKDQAQVFANNIGQGDAGNIDVTAGLIQLDNQALFRAETRFGGQGGNITLSNLNLLALLNGSRISTTAGLEGAGGNGGNITINAPNGSVVAVPNQNSDITANAFSGAGGRIEINSLGVFGIEERSQEDLRGLLRTTDLNLLPERSPTNDITAFSATNPVLNGQVTINTPDVDPSRGLVQLPEVVVNTPELVASGCAAFADVGGSSFTVTGRGGLPLSPDQPLSNDVVWTDTRLPIGNGENQRVSNTTTHQKPQKNDSPAQRFRQHTATGDRITMTPATGWVFNGKGEVTLISSASNATIGTTPTSCAKQ</sequence>
<keyword evidence="2" id="KW-0732">Signal</keyword>
<dbReference type="NCBIfam" id="TIGR01901">
    <property type="entry name" value="adhes_NPXG"/>
    <property type="match status" value="1"/>
</dbReference>
<dbReference type="InterPro" id="IPR012334">
    <property type="entry name" value="Pectin_lyas_fold"/>
</dbReference>
<evidence type="ECO:0000256" key="2">
    <source>
        <dbReference type="SAM" id="SignalP"/>
    </source>
</evidence>
<feature type="compositionally biased region" description="Polar residues" evidence="1">
    <location>
        <begin position="822"/>
        <end position="842"/>
    </location>
</feature>
<dbReference type="EMBL" id="JACXAE010000046">
    <property type="protein sequence ID" value="MBD2772786.1"/>
    <property type="molecule type" value="Genomic_DNA"/>
</dbReference>
<name>A0A8J7C762_9CYAN</name>
<gene>
    <name evidence="4" type="ORF">ICL16_12070</name>
</gene>
<dbReference type="Pfam" id="PF05860">
    <property type="entry name" value="TPS"/>
    <property type="match status" value="1"/>
</dbReference>
<feature type="domain" description="Filamentous haemagglutinin FhaB/tRNA nuclease CdiA-like TPS" evidence="3">
    <location>
        <begin position="34"/>
        <end position="145"/>
    </location>
</feature>
<feature type="region of interest" description="Disordered" evidence="1">
    <location>
        <begin position="817"/>
        <end position="857"/>
    </location>
</feature>
<evidence type="ECO:0000256" key="1">
    <source>
        <dbReference type="SAM" id="MobiDB-lite"/>
    </source>
</evidence>
<protein>
    <submittedName>
        <fullName evidence="4">S-layer family protein</fullName>
    </submittedName>
</protein>
<reference evidence="4" key="1">
    <citation type="submission" date="2020-09" db="EMBL/GenBank/DDBJ databases">
        <title>Iningainema tapete sp. nov. (Scytonemataceae, Cyanobacteria) from greenhouses in central Florida (USA) produces two types of nodularin with biosynthetic potential for microcystin-LR and anabaenopeptins.</title>
        <authorList>
            <person name="Berthold D.E."/>
            <person name="Lefler F.W."/>
            <person name="Huang I.-S."/>
            <person name="Abdulla H."/>
            <person name="Zimba P.V."/>
            <person name="Laughinghouse H.D. IV."/>
        </authorList>
    </citation>
    <scope>NUCLEOTIDE SEQUENCE</scope>
    <source>
        <strain evidence="4">BLCCT55</strain>
    </source>
</reference>
<comment type="caution">
    <text evidence="4">The sequence shown here is derived from an EMBL/GenBank/DDBJ whole genome shotgun (WGS) entry which is preliminary data.</text>
</comment>
<dbReference type="InterPro" id="IPR011050">
    <property type="entry name" value="Pectin_lyase_fold/virulence"/>
</dbReference>
<proteinExistence type="predicted"/>